<dbReference type="InterPro" id="IPR035965">
    <property type="entry name" value="PAS-like_dom_sf"/>
</dbReference>
<dbReference type="InterPro" id="IPR029787">
    <property type="entry name" value="Nucleotide_cyclase"/>
</dbReference>
<dbReference type="PROSITE" id="PS50113">
    <property type="entry name" value="PAC"/>
    <property type="match status" value="1"/>
</dbReference>
<dbReference type="PANTHER" id="PTHR44757:SF2">
    <property type="entry name" value="BIOFILM ARCHITECTURE MAINTENANCE PROTEIN MBAA"/>
    <property type="match status" value="1"/>
</dbReference>
<dbReference type="InterPro" id="IPR000014">
    <property type="entry name" value="PAS"/>
</dbReference>
<dbReference type="Pfam" id="PF08448">
    <property type="entry name" value="PAS_4"/>
    <property type="match status" value="2"/>
</dbReference>
<reference evidence="5 6" key="1">
    <citation type="journal article" date="2008" name="Genome Biol.">
        <title>Encapsulated in silica: genome, proteome and physiology of the thermophilic bacterium Anoxybacillus flavithermus WK1.</title>
        <authorList>
            <person name="Saw J.H."/>
            <person name="Mountain B.W."/>
            <person name="Feng L."/>
            <person name="Omelchenko M.V."/>
            <person name="Hou S."/>
            <person name="Saito J.A."/>
            <person name="Stott M.B."/>
            <person name="Li D."/>
            <person name="Zhao G."/>
            <person name="Wu J."/>
            <person name="Galperin M.Y."/>
            <person name="Koonin E.V."/>
            <person name="Makarova K.S."/>
            <person name="Wolf Y.I."/>
            <person name="Rigden D.J."/>
            <person name="Dunfield P.F."/>
            <person name="Wang L."/>
            <person name="Alam M."/>
        </authorList>
    </citation>
    <scope>NUCLEOTIDE SEQUENCE [LARGE SCALE GENOMIC DNA]</scope>
    <source>
        <strain evidence="6">DSM 21510 / WK1</strain>
    </source>
</reference>
<dbReference type="SUPFAM" id="SSF55073">
    <property type="entry name" value="Nucleotide cyclase"/>
    <property type="match status" value="1"/>
</dbReference>
<feature type="domain" description="PAS" evidence="1">
    <location>
        <begin position="165"/>
        <end position="234"/>
    </location>
</feature>
<evidence type="ECO:0000259" key="3">
    <source>
        <dbReference type="PROSITE" id="PS50883"/>
    </source>
</evidence>
<accession>B7GKV6</accession>
<dbReference type="SUPFAM" id="SSF55785">
    <property type="entry name" value="PYP-like sensor domain (PAS domain)"/>
    <property type="match status" value="3"/>
</dbReference>
<dbReference type="InterPro" id="IPR000700">
    <property type="entry name" value="PAS-assoc_C"/>
</dbReference>
<dbReference type="Pfam" id="PF00563">
    <property type="entry name" value="EAL"/>
    <property type="match status" value="1"/>
</dbReference>
<dbReference type="HOGENOM" id="CLU_000445_70_20_9"/>
<feature type="domain" description="GGDEF" evidence="4">
    <location>
        <begin position="410"/>
        <end position="542"/>
    </location>
</feature>
<dbReference type="SMART" id="SM00091">
    <property type="entry name" value="PAS"/>
    <property type="match status" value="2"/>
</dbReference>
<dbReference type="CDD" id="cd01949">
    <property type="entry name" value="GGDEF"/>
    <property type="match status" value="1"/>
</dbReference>
<evidence type="ECO:0000259" key="4">
    <source>
        <dbReference type="PROSITE" id="PS50887"/>
    </source>
</evidence>
<dbReference type="SMART" id="SM00267">
    <property type="entry name" value="GGDEF"/>
    <property type="match status" value="1"/>
</dbReference>
<dbReference type="STRING" id="491915.Aflv_2249"/>
<gene>
    <name evidence="5" type="ordered locus">Aflv_2249</name>
</gene>
<proteinExistence type="predicted"/>
<dbReference type="Gene3D" id="3.30.450.20">
    <property type="entry name" value="PAS domain"/>
    <property type="match status" value="2"/>
</dbReference>
<evidence type="ECO:0000259" key="2">
    <source>
        <dbReference type="PROSITE" id="PS50113"/>
    </source>
</evidence>
<evidence type="ECO:0000313" key="6">
    <source>
        <dbReference type="Proteomes" id="UP000000742"/>
    </source>
</evidence>
<dbReference type="PROSITE" id="PS50112">
    <property type="entry name" value="PAS"/>
    <property type="match status" value="1"/>
</dbReference>
<dbReference type="Pfam" id="PF00990">
    <property type="entry name" value="GGDEF"/>
    <property type="match status" value="1"/>
</dbReference>
<sequence>MLKTQHLSTIIDIYSIFSLKEGLAVEKHIHIPHALFTNEQFLFNIMDQLFDIVFLMKVEEGPRFRYERVSPAALHLASLTDKDIGKYIEDIYDHHVANHLNEQYMKAWETKSFVTFRDRMNVEGMRFAESTLIPILNEKNEVTHIVACTREITDVLQKEEQLEEAQQLIDSLFTHSQEAFILFDLFGRIIRINKEVERLFELRKEEIIGKTLFDVIPAYKENIEQTLARLSEGKPLHAIRLTMRTKNNKNIYVSVNASPLLNKNGNIIAGFASLLNITDLIQTQKQFKQSEKLHRHIVEAFPEAIIIRTDDEITYANSVALRMFKVSTLGDFRNKPIQQWINTVQLTITAKDGEMIPVQIDVLPFPYETNRTALMMIKPIEPIAVNQKEETDTERTEFIEKVTDLLFTHEGVAVLLVDVYQFKFINSFLGYENGNELLNQIGIRLNKVVDPHTLWTRISGDQFAIALSYDRQDEVKQLANVVKETLQEPYTIGNQSIRIGVHIGISYAYDAQLCADTLMNNAEKALYFAKMEGTNIIKAYEPHMSNVFTRKMQLEHALSSAVKNKELFLLYQPKVNFHTRSFSVEALVRWKHPQLGFVSPAEFIPMAEETDAIYDIGKWVLRQACRDVAFLRQSVAGCMKIAINLSAKQFLDEHLVEDIQHILQEEGCDASCFILEITETTIIKNPEQVVKTLERLKKLGFSIAVDDFGVSYSSLEYLNRFPIDEVKIDRSFIQNMINNEKSKEIVSAIISLAHNLQLTVTAEGVETEQQAQFLIEKQCEQLQGFYFSRPVSLEQLPNTIVSLKQIMETLKSPM</sequence>
<dbReference type="InterPro" id="IPR001633">
    <property type="entry name" value="EAL_dom"/>
</dbReference>
<evidence type="ECO:0000259" key="1">
    <source>
        <dbReference type="PROSITE" id="PS50112"/>
    </source>
</evidence>
<dbReference type="eggNOG" id="COG3829">
    <property type="taxonomic scope" value="Bacteria"/>
</dbReference>
<dbReference type="Gene3D" id="3.20.20.450">
    <property type="entry name" value="EAL domain"/>
    <property type="match status" value="1"/>
</dbReference>
<feature type="domain" description="PAC" evidence="2">
    <location>
        <begin position="237"/>
        <end position="289"/>
    </location>
</feature>
<dbReference type="InterPro" id="IPR035919">
    <property type="entry name" value="EAL_sf"/>
</dbReference>
<dbReference type="InterPro" id="IPR000160">
    <property type="entry name" value="GGDEF_dom"/>
</dbReference>
<dbReference type="SMART" id="SM00052">
    <property type="entry name" value="EAL"/>
    <property type="match status" value="1"/>
</dbReference>
<evidence type="ECO:0000313" key="5">
    <source>
        <dbReference type="EMBL" id="ACJ34606.1"/>
    </source>
</evidence>
<dbReference type="AlphaFoldDB" id="B7GKV6"/>
<dbReference type="NCBIfam" id="TIGR00254">
    <property type="entry name" value="GGDEF"/>
    <property type="match status" value="1"/>
</dbReference>
<dbReference type="FunFam" id="3.20.20.450:FF:000001">
    <property type="entry name" value="Cyclic di-GMP phosphodiesterase yahA"/>
    <property type="match status" value="1"/>
</dbReference>
<organism evidence="5 6">
    <name type="scientific">Anoxybacillus flavithermus (strain DSM 21510 / WK1)</name>
    <dbReference type="NCBI Taxonomy" id="491915"/>
    <lineage>
        <taxon>Bacteria</taxon>
        <taxon>Bacillati</taxon>
        <taxon>Bacillota</taxon>
        <taxon>Bacilli</taxon>
        <taxon>Bacillales</taxon>
        <taxon>Anoxybacillaceae</taxon>
        <taxon>Anoxybacillus</taxon>
    </lineage>
</organism>
<protein>
    <submittedName>
        <fullName evidence="5">Multidomain signal transduction protein (Contains PAS, GGDEF and EAL domains)</fullName>
    </submittedName>
</protein>
<dbReference type="KEGG" id="afl:Aflv_2249"/>
<dbReference type="PROSITE" id="PS50887">
    <property type="entry name" value="GGDEF"/>
    <property type="match status" value="1"/>
</dbReference>
<dbReference type="EMBL" id="CP000922">
    <property type="protein sequence ID" value="ACJ34606.1"/>
    <property type="molecule type" value="Genomic_DNA"/>
</dbReference>
<dbReference type="SUPFAM" id="SSF141868">
    <property type="entry name" value="EAL domain-like"/>
    <property type="match status" value="1"/>
</dbReference>
<dbReference type="InterPro" id="IPR043128">
    <property type="entry name" value="Rev_trsase/Diguanyl_cyclase"/>
</dbReference>
<dbReference type="InterPro" id="IPR052155">
    <property type="entry name" value="Biofilm_reg_signaling"/>
</dbReference>
<dbReference type="eggNOG" id="COG5001">
    <property type="taxonomic scope" value="Bacteria"/>
</dbReference>
<dbReference type="CDD" id="cd01948">
    <property type="entry name" value="EAL"/>
    <property type="match status" value="1"/>
</dbReference>
<feature type="domain" description="EAL" evidence="3">
    <location>
        <begin position="551"/>
        <end position="804"/>
    </location>
</feature>
<dbReference type="PROSITE" id="PS50883">
    <property type="entry name" value="EAL"/>
    <property type="match status" value="1"/>
</dbReference>
<dbReference type="Gene3D" id="3.30.70.270">
    <property type="match status" value="1"/>
</dbReference>
<dbReference type="Pfam" id="PF13188">
    <property type="entry name" value="PAS_8"/>
    <property type="match status" value="1"/>
</dbReference>
<name>B7GKV6_ANOFW</name>
<dbReference type="PANTHER" id="PTHR44757">
    <property type="entry name" value="DIGUANYLATE CYCLASE DGCP"/>
    <property type="match status" value="1"/>
</dbReference>
<dbReference type="Proteomes" id="UP000000742">
    <property type="component" value="Chromosome"/>
</dbReference>
<dbReference type="CDD" id="cd00130">
    <property type="entry name" value="PAS"/>
    <property type="match status" value="1"/>
</dbReference>
<dbReference type="InterPro" id="IPR013656">
    <property type="entry name" value="PAS_4"/>
</dbReference>
<dbReference type="NCBIfam" id="TIGR00229">
    <property type="entry name" value="sensory_box"/>
    <property type="match status" value="1"/>
</dbReference>